<evidence type="ECO:0000313" key="2">
    <source>
        <dbReference type="Proteomes" id="UP000744676"/>
    </source>
</evidence>
<comment type="caution">
    <text evidence="1">The sequence shown here is derived from an EMBL/GenBank/DDBJ whole genome shotgun (WGS) entry which is preliminary data.</text>
</comment>
<organism evidence="1 2">
    <name type="scientific">Geotrichum galactomycetum</name>
    <dbReference type="NCBI Taxonomy" id="27317"/>
    <lineage>
        <taxon>Eukaryota</taxon>
        <taxon>Fungi</taxon>
        <taxon>Dikarya</taxon>
        <taxon>Ascomycota</taxon>
        <taxon>Saccharomycotina</taxon>
        <taxon>Dipodascomycetes</taxon>
        <taxon>Dipodascales</taxon>
        <taxon>Dipodascaceae</taxon>
        <taxon>Geotrichum</taxon>
    </lineage>
</organism>
<protein>
    <submittedName>
        <fullName evidence="1">Uncharacterized protein</fullName>
    </submittedName>
</protein>
<accession>A0ACB6V666</accession>
<dbReference type="Proteomes" id="UP000744676">
    <property type="component" value="Unassembled WGS sequence"/>
</dbReference>
<dbReference type="EMBL" id="QVQA01000035">
    <property type="protein sequence ID" value="KAF5099220.1"/>
    <property type="molecule type" value="Genomic_DNA"/>
</dbReference>
<gene>
    <name evidence="1" type="ORF">D0Z00_001723</name>
</gene>
<keyword evidence="2" id="KW-1185">Reference proteome</keyword>
<name>A0ACB6V666_9ASCO</name>
<proteinExistence type="predicted"/>
<sequence length="466" mass="52821">MGITTLPATAVNGVAQSDNNPEQEQYEHIFDNLIEKLINPTNSDIDNDKSSTENSDPPLSLSQLAWHLHKLARKAKLLAQVQIVIYHFFSWHQPALTLSGIALWFYVCMYPMLLFNIPLIVVLFCVLIPGYDRRHPNAAIPYELRREQQRGGRAALRRPGEEDSIDEDMAGYGSSGTRLGSNQAPAVLMERLRDLQNSVAAVNTALDALQDDVLQNPRFSFNRGYELESTGLFFLFLNITVGLNLALWALNIPFNFIVLALGWSLVGFYHPAVQRYLLAKSRTAKPGSTAGSQVSNAESRDSSSNSPSLLSKIKRRLEREFYQFITKDLSTAHEAPAEHIVEIFELQRQGLTPRQWTPWVYTTGLYDLSSPLRRSGARPPGTRFLADVKPPPTSSSGGGGWFFDEDHPWQLDITPKQWVLQMGLRRHVDMDVDDAGWVYDYDAATLERGEWRRRRWTRPVFRYAVD</sequence>
<reference evidence="1 2" key="1">
    <citation type="journal article" date="2020" name="Front. Microbiol.">
        <title>Phenotypic and Genetic Characterization of the Cheese Ripening Yeast Geotrichum candidum.</title>
        <authorList>
            <person name="Perkins V."/>
            <person name="Vignola S."/>
            <person name="Lessard M.H."/>
            <person name="Plante P.L."/>
            <person name="Corbeil J."/>
            <person name="Dugat-Bony E."/>
            <person name="Frenette M."/>
            <person name="Labrie S."/>
        </authorList>
    </citation>
    <scope>NUCLEOTIDE SEQUENCE [LARGE SCALE GENOMIC DNA]</scope>
    <source>
        <strain evidence="1 2">LMA-1147</strain>
    </source>
</reference>
<evidence type="ECO:0000313" key="1">
    <source>
        <dbReference type="EMBL" id="KAF5099220.1"/>
    </source>
</evidence>